<keyword evidence="2" id="KW-1185">Reference proteome</keyword>
<evidence type="ECO:0000313" key="1">
    <source>
        <dbReference type="EMBL" id="MFC3087819.1"/>
    </source>
</evidence>
<accession>A0ABV7DZS9</accession>
<dbReference type="SUPFAM" id="SSF52540">
    <property type="entry name" value="P-loop containing nucleoside triphosphate hydrolases"/>
    <property type="match status" value="1"/>
</dbReference>
<dbReference type="RefSeq" id="WP_197642098.1">
    <property type="nucleotide sequence ID" value="NZ_JAEACP010000003.1"/>
</dbReference>
<comment type="caution">
    <text evidence="1">The sequence shown here is derived from an EMBL/GenBank/DDBJ whole genome shotgun (WGS) entry which is preliminary data.</text>
</comment>
<reference evidence="2" key="1">
    <citation type="journal article" date="2019" name="Int. J. Syst. Evol. Microbiol.">
        <title>The Global Catalogue of Microorganisms (GCM) 10K type strain sequencing project: providing services to taxonomists for standard genome sequencing and annotation.</title>
        <authorList>
            <consortium name="The Broad Institute Genomics Platform"/>
            <consortium name="The Broad Institute Genome Sequencing Center for Infectious Disease"/>
            <person name="Wu L."/>
            <person name="Ma J."/>
        </authorList>
    </citation>
    <scope>NUCLEOTIDE SEQUENCE [LARGE SCALE GENOMIC DNA]</scope>
    <source>
        <strain evidence="2">KCTC 62102</strain>
    </source>
</reference>
<dbReference type="Pfam" id="PF03567">
    <property type="entry name" value="Sulfotransfer_2"/>
    <property type="match status" value="1"/>
</dbReference>
<dbReference type="InterPro" id="IPR005331">
    <property type="entry name" value="Sulfotransferase"/>
</dbReference>
<gene>
    <name evidence="1" type="ORF">ACFOD6_17355</name>
</gene>
<proteinExistence type="predicted"/>
<protein>
    <submittedName>
        <fullName evidence="1">Sulfotransferase family 2 domain-containing protein</fullName>
    </submittedName>
</protein>
<dbReference type="Gene3D" id="3.40.50.300">
    <property type="entry name" value="P-loop containing nucleotide triphosphate hydrolases"/>
    <property type="match status" value="1"/>
</dbReference>
<dbReference type="Proteomes" id="UP001595445">
    <property type="component" value="Unassembled WGS sequence"/>
</dbReference>
<dbReference type="EMBL" id="JBHRSM010000026">
    <property type="protein sequence ID" value="MFC3087819.1"/>
    <property type="molecule type" value="Genomic_DNA"/>
</dbReference>
<sequence>MPVYRIGTTKVLFIHIPKTAGMAIGEHLGKAGPAVFEERIPVRGGVFGPRHQPAAVLNRVFLPEMIDYAFMVVRHPVARLVSEYRYQRRSGLVQFSRLRMFGFNAWLRYALHRLRSDPDWRVGHFRPQVDYECFRCEVFRYEDGLERVMRRLAEVTDTDLPQVTAPRNVSIQRPVSVSRHSLSLIAEAYASDFRRFDYPVAVPVMTGVTSAD</sequence>
<evidence type="ECO:0000313" key="2">
    <source>
        <dbReference type="Proteomes" id="UP001595445"/>
    </source>
</evidence>
<dbReference type="InterPro" id="IPR027417">
    <property type="entry name" value="P-loop_NTPase"/>
</dbReference>
<organism evidence="1 2">
    <name type="scientific">Tabrizicola soli</name>
    <dbReference type="NCBI Taxonomy" id="2185115"/>
    <lineage>
        <taxon>Bacteria</taxon>
        <taxon>Pseudomonadati</taxon>
        <taxon>Pseudomonadota</taxon>
        <taxon>Alphaproteobacteria</taxon>
        <taxon>Rhodobacterales</taxon>
        <taxon>Paracoccaceae</taxon>
        <taxon>Tabrizicola</taxon>
    </lineage>
</organism>
<name>A0ABV7DZS9_9RHOB</name>